<evidence type="ECO:0000313" key="3">
    <source>
        <dbReference type="Proteomes" id="UP000265366"/>
    </source>
</evidence>
<dbReference type="InterPro" id="IPR010865">
    <property type="entry name" value="DUF1499"/>
</dbReference>
<feature type="transmembrane region" description="Helical" evidence="1">
    <location>
        <begin position="40"/>
        <end position="59"/>
    </location>
</feature>
<keyword evidence="3" id="KW-1185">Reference proteome</keyword>
<feature type="transmembrane region" description="Helical" evidence="1">
    <location>
        <begin position="107"/>
        <end position="127"/>
    </location>
</feature>
<evidence type="ECO:0000256" key="1">
    <source>
        <dbReference type="SAM" id="Phobius"/>
    </source>
</evidence>
<feature type="transmembrane region" description="Helical" evidence="1">
    <location>
        <begin position="79"/>
        <end position="100"/>
    </location>
</feature>
<keyword evidence="1" id="KW-0472">Membrane</keyword>
<keyword evidence="1" id="KW-0812">Transmembrane</keyword>
<dbReference type="Pfam" id="PF07386">
    <property type="entry name" value="DUF1499"/>
    <property type="match status" value="1"/>
</dbReference>
<protein>
    <submittedName>
        <fullName evidence="2">DUF1499 domain-containing protein</fullName>
    </submittedName>
</protein>
<dbReference type="AlphaFoldDB" id="A0A3A1P366"/>
<keyword evidence="1" id="KW-1133">Transmembrane helix</keyword>
<comment type="caution">
    <text evidence="2">The sequence shown here is derived from an EMBL/GenBank/DDBJ whole genome shotgun (WGS) entry which is preliminary data.</text>
</comment>
<dbReference type="Proteomes" id="UP000265366">
    <property type="component" value="Unassembled WGS sequence"/>
</dbReference>
<name>A0A3A1P366_9SPHN</name>
<sequence>MRFFALRPIEGTTAMTETTAYETDTRTDQLSTGARIARGLGAFALGGALLAIAIAFVGLTLARYDLIDKLSGFRTFMTMMWPAGVLAIAALLALVIGFVVKGGGKRWQAGLALVLSAGLVLVMYTQVVMPASKAPPIHDVTTDLNNMPQFVALEVPQVSTGPFSTEEWRAFHTGAYSDVQPILINRSPSEVLAAARVLMEQRGWEVSPTQPLKEQLEATAFAGYLRFRDDVVVRVTPVMDGSTRVDMRSVSRVGVSDLGYNAQRIRDFLKDLSAA</sequence>
<proteinExistence type="predicted"/>
<organism evidence="2 3">
    <name type="scientific">Aurantiacibacter xanthus</name>
    <dbReference type="NCBI Taxonomy" id="1784712"/>
    <lineage>
        <taxon>Bacteria</taxon>
        <taxon>Pseudomonadati</taxon>
        <taxon>Pseudomonadota</taxon>
        <taxon>Alphaproteobacteria</taxon>
        <taxon>Sphingomonadales</taxon>
        <taxon>Erythrobacteraceae</taxon>
        <taxon>Aurantiacibacter</taxon>
    </lineage>
</organism>
<accession>A0A3A1P366</accession>
<evidence type="ECO:0000313" key="2">
    <source>
        <dbReference type="EMBL" id="RIV85250.1"/>
    </source>
</evidence>
<dbReference type="EMBL" id="QXFM01000100">
    <property type="protein sequence ID" value="RIV85250.1"/>
    <property type="molecule type" value="Genomic_DNA"/>
</dbReference>
<gene>
    <name evidence="2" type="ORF">D2V17_10920</name>
</gene>
<reference evidence="2 3" key="1">
    <citation type="submission" date="2018-08" db="EMBL/GenBank/DDBJ databases">
        <title>Erythrobacter zhengii sp.nov., a bacterium isolated from deep-sea sediment.</title>
        <authorList>
            <person name="Fang C."/>
            <person name="Wu Y.-H."/>
            <person name="Sun C."/>
            <person name="Wang H."/>
            <person name="Cheng H."/>
            <person name="Meng F.-X."/>
            <person name="Wang C.-S."/>
            <person name="Xu X.-W."/>
        </authorList>
    </citation>
    <scope>NUCLEOTIDE SEQUENCE [LARGE SCALE GENOMIC DNA]</scope>
    <source>
        <strain evidence="2 3">CCTCC AB 2015396</strain>
    </source>
</reference>